<dbReference type="GO" id="GO:0009279">
    <property type="term" value="C:cell outer membrane"/>
    <property type="evidence" value="ECO:0007669"/>
    <property type="project" value="UniProtKB-SubCell"/>
</dbReference>
<dbReference type="Proteomes" id="UP000198670">
    <property type="component" value="Unassembled WGS sequence"/>
</dbReference>
<evidence type="ECO:0000256" key="3">
    <source>
        <dbReference type="ARBA" id="ARBA00023237"/>
    </source>
</evidence>
<organism evidence="4 5">
    <name type="scientific">Parapedobacter indicus</name>
    <dbReference type="NCBI Taxonomy" id="1477437"/>
    <lineage>
        <taxon>Bacteria</taxon>
        <taxon>Pseudomonadati</taxon>
        <taxon>Bacteroidota</taxon>
        <taxon>Sphingobacteriia</taxon>
        <taxon>Sphingobacteriales</taxon>
        <taxon>Sphingobacteriaceae</taxon>
        <taxon>Parapedobacter</taxon>
    </lineage>
</organism>
<dbReference type="OrthoDB" id="1264254at2"/>
<dbReference type="AlphaFoldDB" id="A0A1I3D7Y2"/>
<dbReference type="Gene3D" id="2.40.170.20">
    <property type="entry name" value="TonB-dependent receptor, beta-barrel domain"/>
    <property type="match status" value="1"/>
</dbReference>
<keyword evidence="2" id="KW-0472">Membrane</keyword>
<name>A0A1I3D7Y2_9SPHI</name>
<sequence length="586" mass="65369">MIFHKIMRQGYLLTGIFSCLLTAGYAQEQEQKQEQPQERTNERPATIDSIDVVRDYRPILADAVKIRQSPDMSNKRQYQPELTYNILDKKLDINTGTKRLTIQEMPFTRTQTPSNNYAKIGAGNLGTLLGEVYLSSDYWVDTRVGGYVKHLNQQGAIEAQKFSSQQIGVFGRTILGPVTLDGELGYNRYGTRFYGLMNDAAGNNLNLDPTKQTFNDIYFTGELTSNYDEQATDAFSYSLKADAYGYSNAQATKENSFALAGYVNKQVGVFNVGANISGDFTSVKDAAYSFANNIAKVNPYIRFQGPNYNITLGAKFVAEFGDSSRTNIFPSAEIDFALVPQFAHLFGGINGDVNRTSVKELTKENPWLAALGTSNYIRNSVDRMYIFGGIKGNAGATFGYKVKAFYRRIENMPFYAIAPDAPYAFNLIYEDGDNASTIVGLEGEINVRVSEVVTLGGKLNFNEFDLQQQEEAWYTPKMRLSANARFNISDKLYIDGELLFQGQTYGLVQDPTIDLSSYAFTELSESGARKTTVPSFADLSAGAEYRATDRIGIYVRLNNMLGTNYERYLFYPRLGLNVIGGVNFSF</sequence>
<evidence type="ECO:0000256" key="1">
    <source>
        <dbReference type="ARBA" id="ARBA00004442"/>
    </source>
</evidence>
<keyword evidence="5" id="KW-1185">Reference proteome</keyword>
<evidence type="ECO:0000256" key="2">
    <source>
        <dbReference type="ARBA" id="ARBA00023136"/>
    </source>
</evidence>
<proteinExistence type="predicted"/>
<dbReference type="PROSITE" id="PS51257">
    <property type="entry name" value="PROKAR_LIPOPROTEIN"/>
    <property type="match status" value="1"/>
</dbReference>
<comment type="subcellular location">
    <subcellularLocation>
        <location evidence="1">Cell outer membrane</location>
    </subcellularLocation>
</comment>
<dbReference type="RefSeq" id="WP_090623286.1">
    <property type="nucleotide sequence ID" value="NZ_FOQO01000001.1"/>
</dbReference>
<keyword evidence="3" id="KW-0998">Cell outer membrane</keyword>
<protein>
    <recommendedName>
        <fullName evidence="6">TonB dependent receptor</fullName>
    </recommendedName>
</protein>
<dbReference type="EMBL" id="FOQO01000001">
    <property type="protein sequence ID" value="SFH82812.1"/>
    <property type="molecule type" value="Genomic_DNA"/>
</dbReference>
<dbReference type="SUPFAM" id="SSF56935">
    <property type="entry name" value="Porins"/>
    <property type="match status" value="1"/>
</dbReference>
<evidence type="ECO:0000313" key="5">
    <source>
        <dbReference type="Proteomes" id="UP000198670"/>
    </source>
</evidence>
<accession>A0A1I3D7Y2</accession>
<gene>
    <name evidence="4" type="ORF">SAMN05444682_101352</name>
</gene>
<dbReference type="STRING" id="1477437.SAMN05444682_101352"/>
<dbReference type="InterPro" id="IPR036942">
    <property type="entry name" value="Beta-barrel_TonB_sf"/>
</dbReference>
<reference evidence="4 5" key="1">
    <citation type="submission" date="2016-10" db="EMBL/GenBank/DDBJ databases">
        <authorList>
            <person name="de Groot N.N."/>
        </authorList>
    </citation>
    <scope>NUCLEOTIDE SEQUENCE [LARGE SCALE GENOMIC DNA]</scope>
    <source>
        <strain evidence="4 5">RK1</strain>
    </source>
</reference>
<evidence type="ECO:0008006" key="6">
    <source>
        <dbReference type="Google" id="ProtNLM"/>
    </source>
</evidence>
<evidence type="ECO:0000313" key="4">
    <source>
        <dbReference type="EMBL" id="SFH82812.1"/>
    </source>
</evidence>